<dbReference type="InterPro" id="IPR036273">
    <property type="entry name" value="CRAL/TRIO_N_dom_sf"/>
</dbReference>
<dbReference type="KEGG" id="yli:2910072"/>
<feature type="compositionally biased region" description="Low complexity" evidence="1">
    <location>
        <begin position="50"/>
        <end position="62"/>
    </location>
</feature>
<dbReference type="Pfam" id="PF00650">
    <property type="entry name" value="CRAL_TRIO"/>
    <property type="match status" value="1"/>
</dbReference>
<dbReference type="EMBL" id="KZ859136">
    <property type="protein sequence ID" value="RDW22906.1"/>
    <property type="molecule type" value="Genomic_DNA"/>
</dbReference>
<dbReference type="SMART" id="SM01100">
    <property type="entry name" value="CRAL_TRIO_N"/>
    <property type="match status" value="1"/>
</dbReference>
<dbReference type="VEuPathDB" id="FungiDB:YALI0_C17545g"/>
<dbReference type="SMART" id="SM00516">
    <property type="entry name" value="SEC14"/>
    <property type="match status" value="1"/>
</dbReference>
<dbReference type="EMBL" id="CP017555">
    <property type="protein sequence ID" value="AOW03017.1"/>
    <property type="molecule type" value="Genomic_DNA"/>
</dbReference>
<dbReference type="SMR" id="A0A1D8NBL2"/>
<evidence type="ECO:0000313" key="4">
    <source>
        <dbReference type="EMBL" id="RDW22906.1"/>
    </source>
</evidence>
<evidence type="ECO:0000313" key="6">
    <source>
        <dbReference type="Proteomes" id="UP000256601"/>
    </source>
</evidence>
<dbReference type="Proteomes" id="UP000256601">
    <property type="component" value="Unassembled WGS sequence"/>
</dbReference>
<evidence type="ECO:0000313" key="5">
    <source>
        <dbReference type="Proteomes" id="UP000182444"/>
    </source>
</evidence>
<dbReference type="Proteomes" id="UP000182444">
    <property type="component" value="Chromosome 1C"/>
</dbReference>
<sequence length="410" mass="46589">MTVATQAGRYGNLTPEQTLKLKDMWAHLLGAMGVLDETTAKQLSASVHTGGAAASEAPAPKKSGGGLFGRKKAAPEPEEDLSNQASFKDVLGTISIEQLRLAFWNMVRCDNPDNLLLRFLRARKWDVPKALSMMAATFKWRLQEGDVEEIEFKGELGALKENDEEFLLQLRSKKAYIHGRDLEGRPIVYVRPRFHNPKAQKEKCIENFTVHIIETARLTLNDPVDTAAVLFDLSGFALSNMDYAAVKFIIKCFEAHYPECLGVLLIHKAPWIFSGIWNIIKNWLDPVVASKIHFTKNTSDLEKYIPKKYIPKELGGDDPFVYEYIEPKEGEGDRLQDEATRNKMLQDRIQIYSGLEKNTIDWIKSTKQTEGPLLQERSELTKKLRSQYWQIDPYLRAPSILDRLGEITYA</sequence>
<dbReference type="OMA" id="WMDPVVA"/>
<name>A0A1D8NBL2_YARLL</name>
<gene>
    <name evidence="4" type="ORF">B0I71DRAFT_136838</name>
    <name evidence="3" type="ORF">YALI1_C24850g</name>
</gene>
<dbReference type="SUPFAM" id="SSF46938">
    <property type="entry name" value="CRAL/TRIO N-terminal domain"/>
    <property type="match status" value="1"/>
</dbReference>
<evidence type="ECO:0000256" key="1">
    <source>
        <dbReference type="SAM" id="MobiDB-lite"/>
    </source>
</evidence>
<evidence type="ECO:0000313" key="3">
    <source>
        <dbReference type="EMBL" id="AOW03017.1"/>
    </source>
</evidence>
<dbReference type="eggNOG" id="KOG1470">
    <property type="taxonomic scope" value="Eukaryota"/>
</dbReference>
<feature type="region of interest" description="Disordered" evidence="1">
    <location>
        <begin position="50"/>
        <end position="82"/>
    </location>
</feature>
<evidence type="ECO:0000259" key="2">
    <source>
        <dbReference type="PROSITE" id="PS50191"/>
    </source>
</evidence>
<dbReference type="Gene3D" id="3.40.525.10">
    <property type="entry name" value="CRAL-TRIO lipid binding domain"/>
    <property type="match status" value="1"/>
</dbReference>
<reference evidence="4 6" key="2">
    <citation type="submission" date="2018-07" db="EMBL/GenBank/DDBJ databases">
        <title>Draft Genome Assemblies for Five Robust Yarrowia lipolytica Strains Exhibiting High Lipid Production and Pentose Sugar Utilization and Sugar Alcohol Secretion from Undetoxified Lignocellulosic Biomass Hydrolysates.</title>
        <authorList>
            <consortium name="DOE Joint Genome Institute"/>
            <person name="Walker C."/>
            <person name="Ryu S."/>
            <person name="Na H."/>
            <person name="Zane M."/>
            <person name="LaButti K."/>
            <person name="Lipzen A."/>
            <person name="Haridas S."/>
            <person name="Barry K."/>
            <person name="Grigoriev I.V."/>
            <person name="Quarterman J."/>
            <person name="Slininger P."/>
            <person name="Dien B."/>
            <person name="Trinh C.T."/>
        </authorList>
    </citation>
    <scope>NUCLEOTIDE SEQUENCE [LARGE SCALE GENOMIC DNA]</scope>
    <source>
        <strain evidence="4 6">YB392</strain>
    </source>
</reference>
<dbReference type="PANTHER" id="PTHR46590:SF1">
    <property type="entry name" value="PHOSPHATIDYLINOSITOL TRANSFER PROTEIN CSR1"/>
    <property type="match status" value="1"/>
</dbReference>
<dbReference type="VEuPathDB" id="FungiDB:YALI1_C24850g"/>
<dbReference type="PROSITE" id="PS50191">
    <property type="entry name" value="CRAL_TRIO"/>
    <property type="match status" value="1"/>
</dbReference>
<protein>
    <submittedName>
        <fullName evidence="4">CRAL-TRIO domain-containing protein</fullName>
    </submittedName>
</protein>
<dbReference type="AlphaFoldDB" id="A0A1D8NBL2"/>
<dbReference type="InterPro" id="IPR011074">
    <property type="entry name" value="CRAL/TRIO_N_dom"/>
</dbReference>
<dbReference type="InterPro" id="IPR001251">
    <property type="entry name" value="CRAL-TRIO_dom"/>
</dbReference>
<dbReference type="Pfam" id="PF03765">
    <property type="entry name" value="CRAL_TRIO_N"/>
    <property type="match status" value="1"/>
</dbReference>
<dbReference type="CDD" id="cd00170">
    <property type="entry name" value="SEC14"/>
    <property type="match status" value="1"/>
</dbReference>
<reference evidence="3 5" key="1">
    <citation type="journal article" date="2016" name="PLoS ONE">
        <title>Sequence Assembly of Yarrowia lipolytica Strain W29/CLIB89 Shows Transposable Element Diversity.</title>
        <authorList>
            <person name="Magnan C."/>
            <person name="Yu J."/>
            <person name="Chang I."/>
            <person name="Jahn E."/>
            <person name="Kanomata Y."/>
            <person name="Wu J."/>
            <person name="Zeller M."/>
            <person name="Oakes M."/>
            <person name="Baldi P."/>
            <person name="Sandmeyer S."/>
        </authorList>
    </citation>
    <scope>NUCLEOTIDE SEQUENCE [LARGE SCALE GENOMIC DNA]</scope>
    <source>
        <strain evidence="3">CLIB89</strain>
        <strain evidence="5">CLIB89(W29)</strain>
    </source>
</reference>
<feature type="domain" description="CRAL-TRIO" evidence="2">
    <location>
        <begin position="165"/>
        <end position="322"/>
    </location>
</feature>
<dbReference type="GeneID" id="2910072"/>
<dbReference type="InterPro" id="IPR052432">
    <property type="entry name" value="PITP/CRAL-TRIO"/>
</dbReference>
<accession>A0A1D8NBL2</accession>
<proteinExistence type="predicted"/>
<dbReference type="SUPFAM" id="SSF52087">
    <property type="entry name" value="CRAL/TRIO domain"/>
    <property type="match status" value="1"/>
</dbReference>
<organism evidence="3 5">
    <name type="scientific">Yarrowia lipolytica</name>
    <name type="common">Candida lipolytica</name>
    <dbReference type="NCBI Taxonomy" id="4952"/>
    <lineage>
        <taxon>Eukaryota</taxon>
        <taxon>Fungi</taxon>
        <taxon>Dikarya</taxon>
        <taxon>Ascomycota</taxon>
        <taxon>Saccharomycotina</taxon>
        <taxon>Dipodascomycetes</taxon>
        <taxon>Dipodascales</taxon>
        <taxon>Dipodascales incertae sedis</taxon>
        <taxon>Yarrowia</taxon>
    </lineage>
</organism>
<dbReference type="InterPro" id="IPR036865">
    <property type="entry name" value="CRAL-TRIO_dom_sf"/>
</dbReference>
<dbReference type="PANTHER" id="PTHR46590">
    <property type="entry name" value="PHOSPHATIDYLINOSITOL TRANSFER PROTEIN CSR1-RELATED"/>
    <property type="match status" value="1"/>
</dbReference>